<reference evidence="1" key="1">
    <citation type="submission" date="2020-07" db="EMBL/GenBank/DDBJ databases">
        <authorList>
            <person name="Lin J."/>
        </authorList>
    </citation>
    <scope>NUCLEOTIDE SEQUENCE</scope>
</reference>
<evidence type="ECO:0000313" key="1">
    <source>
        <dbReference type="EMBL" id="CAD1837170.1"/>
    </source>
</evidence>
<protein>
    <submittedName>
        <fullName evidence="1">Uncharacterized protein</fullName>
    </submittedName>
</protein>
<proteinExistence type="predicted"/>
<name>A0A6V7Q2D4_ANACO</name>
<organism evidence="1">
    <name type="scientific">Ananas comosus var. bracteatus</name>
    <name type="common">red pineapple</name>
    <dbReference type="NCBI Taxonomy" id="296719"/>
    <lineage>
        <taxon>Eukaryota</taxon>
        <taxon>Viridiplantae</taxon>
        <taxon>Streptophyta</taxon>
        <taxon>Embryophyta</taxon>
        <taxon>Tracheophyta</taxon>
        <taxon>Spermatophyta</taxon>
        <taxon>Magnoliopsida</taxon>
        <taxon>Liliopsida</taxon>
        <taxon>Poales</taxon>
        <taxon>Bromeliaceae</taxon>
        <taxon>Bromelioideae</taxon>
        <taxon>Ananas</taxon>
    </lineage>
</organism>
<dbReference type="EMBL" id="LR862131">
    <property type="protein sequence ID" value="CAD1837170.1"/>
    <property type="molecule type" value="Genomic_DNA"/>
</dbReference>
<gene>
    <name evidence="1" type="ORF">CB5_LOCUS20381</name>
</gene>
<accession>A0A6V7Q2D4</accession>
<sequence length="324" mass="36159">MDKNDIEPNVREHRLRMNLESIRSRFRNPRIVNSIVLEQWVECGMFPSHWTNFEDELLIDSRPRVECGRFPSRWQNRASLGCVACSPPYRGSWTAGRVWHVPPPTGKIPDNRCTQLWRPVGDLDCGLKAEVYASVPSPRAGQSADYPQLIDSRPSRVASLNKVDGTLGASGNVMDLRTYRENFVRSAVCRRARTRPNRRGSGSDTNPLRIFLRELEDVSTPSAFHSGRGSGLQERNRLELVSEGFYDRHMAGLATHRAGLCRVLGCDSVGSHQRRCAPGSRLRPLAPRAFARTSAPPPAPRSLLCECPCSPPAPFAATCIETDD</sequence>
<dbReference type="AlphaFoldDB" id="A0A6V7Q2D4"/>